<evidence type="ECO:0000313" key="2">
    <source>
        <dbReference type="Proteomes" id="UP000000768"/>
    </source>
</evidence>
<dbReference type="AlphaFoldDB" id="A0A1B6QC98"/>
<dbReference type="EMBL" id="CM000761">
    <property type="protein sequence ID" value="KXG35553.1"/>
    <property type="molecule type" value="Genomic_DNA"/>
</dbReference>
<proteinExistence type="predicted"/>
<accession>A0A1B6QC98</accession>
<name>A0A1B6QC98_SORBI</name>
<gene>
    <name evidence="1" type="ORF">SORBI_3002G190600</name>
</gene>
<evidence type="ECO:0000313" key="1">
    <source>
        <dbReference type="EMBL" id="KXG35553.1"/>
    </source>
</evidence>
<organism evidence="1 2">
    <name type="scientific">Sorghum bicolor</name>
    <name type="common">Sorghum</name>
    <name type="synonym">Sorghum vulgare</name>
    <dbReference type="NCBI Taxonomy" id="4558"/>
    <lineage>
        <taxon>Eukaryota</taxon>
        <taxon>Viridiplantae</taxon>
        <taxon>Streptophyta</taxon>
        <taxon>Embryophyta</taxon>
        <taxon>Tracheophyta</taxon>
        <taxon>Spermatophyta</taxon>
        <taxon>Magnoliopsida</taxon>
        <taxon>Liliopsida</taxon>
        <taxon>Poales</taxon>
        <taxon>Poaceae</taxon>
        <taxon>PACMAD clade</taxon>
        <taxon>Panicoideae</taxon>
        <taxon>Andropogonodae</taxon>
        <taxon>Andropogoneae</taxon>
        <taxon>Sorghinae</taxon>
        <taxon>Sorghum</taxon>
    </lineage>
</organism>
<dbReference type="Proteomes" id="UP000000768">
    <property type="component" value="Chromosome 2"/>
</dbReference>
<protein>
    <submittedName>
        <fullName evidence="1">Uncharacterized protein</fullName>
    </submittedName>
</protein>
<reference evidence="2" key="2">
    <citation type="journal article" date="2018" name="Plant J.">
        <title>The Sorghum bicolor reference genome: improved assembly, gene annotations, a transcriptome atlas, and signatures of genome organization.</title>
        <authorList>
            <person name="McCormick R.F."/>
            <person name="Truong S.K."/>
            <person name="Sreedasyam A."/>
            <person name="Jenkins J."/>
            <person name="Shu S."/>
            <person name="Sims D."/>
            <person name="Kennedy M."/>
            <person name="Amirebrahimi M."/>
            <person name="Weers B.D."/>
            <person name="McKinley B."/>
            <person name="Mattison A."/>
            <person name="Morishige D.T."/>
            <person name="Grimwood J."/>
            <person name="Schmutz J."/>
            <person name="Mullet J.E."/>
        </authorList>
    </citation>
    <scope>NUCLEOTIDE SEQUENCE [LARGE SCALE GENOMIC DNA]</scope>
    <source>
        <strain evidence="2">cv. BTx623</strain>
    </source>
</reference>
<reference evidence="1 2" key="1">
    <citation type="journal article" date="2009" name="Nature">
        <title>The Sorghum bicolor genome and the diversification of grasses.</title>
        <authorList>
            <person name="Paterson A.H."/>
            <person name="Bowers J.E."/>
            <person name="Bruggmann R."/>
            <person name="Dubchak I."/>
            <person name="Grimwood J."/>
            <person name="Gundlach H."/>
            <person name="Haberer G."/>
            <person name="Hellsten U."/>
            <person name="Mitros T."/>
            <person name="Poliakov A."/>
            <person name="Schmutz J."/>
            <person name="Spannagl M."/>
            <person name="Tang H."/>
            <person name="Wang X."/>
            <person name="Wicker T."/>
            <person name="Bharti A.K."/>
            <person name="Chapman J."/>
            <person name="Feltus F.A."/>
            <person name="Gowik U."/>
            <person name="Grigoriev I.V."/>
            <person name="Lyons E."/>
            <person name="Maher C.A."/>
            <person name="Martis M."/>
            <person name="Narechania A."/>
            <person name="Otillar R.P."/>
            <person name="Penning B.W."/>
            <person name="Salamov A.A."/>
            <person name="Wang Y."/>
            <person name="Zhang L."/>
            <person name="Carpita N.C."/>
            <person name="Freeling M."/>
            <person name="Gingle A.R."/>
            <person name="Hash C.T."/>
            <person name="Keller B."/>
            <person name="Klein P."/>
            <person name="Kresovich S."/>
            <person name="McCann M.C."/>
            <person name="Ming R."/>
            <person name="Peterson D.G."/>
            <person name="Mehboob-ur-Rahman"/>
            <person name="Ware D."/>
            <person name="Westhoff P."/>
            <person name="Mayer K.F."/>
            <person name="Messing J."/>
            <person name="Rokhsar D.S."/>
        </authorList>
    </citation>
    <scope>NUCLEOTIDE SEQUENCE [LARGE SCALE GENOMIC DNA]</scope>
    <source>
        <strain evidence="2">cv. BTx623</strain>
    </source>
</reference>
<sequence length="76" mass="8649">MMQIVRVQHQSIYCVPSICRELLGGNGWVTKSVMSYRNQKRTRGGDGLHHSTQPLRKKMAVKSMERIVEGLAKLHS</sequence>
<keyword evidence="2" id="KW-1185">Reference proteome</keyword>
<dbReference type="Gramene" id="KXG35553">
    <property type="protein sequence ID" value="KXG35553"/>
    <property type="gene ID" value="SORBI_3002G190600"/>
</dbReference>
<dbReference type="InParanoid" id="A0A1B6QC98"/>